<keyword evidence="3" id="KW-1185">Reference proteome</keyword>
<evidence type="ECO:0000259" key="1">
    <source>
        <dbReference type="Pfam" id="PF13474"/>
    </source>
</evidence>
<dbReference type="KEGG" id="acom:CEW83_10085"/>
<dbReference type="EMBL" id="CP022187">
    <property type="protein sequence ID" value="AWI75516.1"/>
    <property type="molecule type" value="Genomic_DNA"/>
</dbReference>
<reference evidence="2 3" key="1">
    <citation type="submission" date="2017-06" db="EMBL/GenBank/DDBJ databases">
        <title>Azoarcus.</title>
        <authorList>
            <person name="Woo J.-H."/>
            <person name="Kim H.-S."/>
        </authorList>
    </citation>
    <scope>NUCLEOTIDE SEQUENCE [LARGE SCALE GENOMIC DNA]</scope>
    <source>
        <strain evidence="2 3">TSPY31</strain>
    </source>
</reference>
<name>A0A2U8GR90_9RHOO</name>
<protein>
    <submittedName>
        <fullName evidence="2">DUF4440 domain-containing protein</fullName>
    </submittedName>
</protein>
<dbReference type="Gene3D" id="3.10.450.50">
    <property type="match status" value="1"/>
</dbReference>
<accession>A0A2U8GR90</accession>
<dbReference type="PANTHER" id="PTHR34957:SF1">
    <property type="entry name" value="NUCLEAR TRANSPORT FACTOR 2 (NTF2) FAMILY PROTEIN"/>
    <property type="match status" value="1"/>
</dbReference>
<proteinExistence type="predicted"/>
<dbReference type="Proteomes" id="UP000244930">
    <property type="component" value="Chromosome"/>
</dbReference>
<dbReference type="PANTHER" id="PTHR34957">
    <property type="entry name" value="NUCLEAR TRANSPORT FACTOR 2 (NTF2) FAMILY PROTEIN"/>
    <property type="match status" value="1"/>
</dbReference>
<dbReference type="InterPro" id="IPR032710">
    <property type="entry name" value="NTF2-like_dom_sf"/>
</dbReference>
<sequence length="143" mass="15548">MSESVFTTPAEAEAAFYDALARADLNTMMSVWSEEDEVVCVHPNGPRIVGLASVRELWRQIFASGARLNIRTTQAVVSETLVLVVHNVLEEVAEAGSEPGGPPIVATNIYSRGAKGWRMVMHHASPTPNLMDIQVQGTPRVVH</sequence>
<dbReference type="SUPFAM" id="SSF54427">
    <property type="entry name" value="NTF2-like"/>
    <property type="match status" value="1"/>
</dbReference>
<dbReference type="Pfam" id="PF13474">
    <property type="entry name" value="SnoaL_3"/>
    <property type="match status" value="1"/>
</dbReference>
<evidence type="ECO:0000313" key="3">
    <source>
        <dbReference type="Proteomes" id="UP000244930"/>
    </source>
</evidence>
<feature type="domain" description="SnoaL-like" evidence="1">
    <location>
        <begin position="14"/>
        <end position="126"/>
    </location>
</feature>
<gene>
    <name evidence="2" type="ORF">CEW83_10085</name>
</gene>
<dbReference type="InterPro" id="IPR037401">
    <property type="entry name" value="SnoaL-like"/>
</dbReference>
<dbReference type="AlphaFoldDB" id="A0A2U8GR90"/>
<organism evidence="2 3">
    <name type="scientific">Parazoarcus communis</name>
    <dbReference type="NCBI Taxonomy" id="41977"/>
    <lineage>
        <taxon>Bacteria</taxon>
        <taxon>Pseudomonadati</taxon>
        <taxon>Pseudomonadota</taxon>
        <taxon>Betaproteobacteria</taxon>
        <taxon>Rhodocyclales</taxon>
        <taxon>Zoogloeaceae</taxon>
        <taxon>Parazoarcus</taxon>
    </lineage>
</organism>
<evidence type="ECO:0000313" key="2">
    <source>
        <dbReference type="EMBL" id="AWI75516.1"/>
    </source>
</evidence>